<dbReference type="GO" id="GO:0033862">
    <property type="term" value="F:UMP kinase activity"/>
    <property type="evidence" value="ECO:0007669"/>
    <property type="project" value="UniProtKB-EC"/>
</dbReference>
<comment type="caution">
    <text evidence="15">The sequence shown here is derived from an EMBL/GenBank/DDBJ whole genome shotgun (WGS) entry which is preliminary data.</text>
</comment>
<reference evidence="15 16" key="1">
    <citation type="journal article" date="2016" name="Nat. Commun.">
        <title>Thousands of microbial genomes shed light on interconnected biogeochemical processes in an aquifer system.</title>
        <authorList>
            <person name="Anantharaman K."/>
            <person name="Brown C.T."/>
            <person name="Hug L.A."/>
            <person name="Sharon I."/>
            <person name="Castelle C.J."/>
            <person name="Probst A.J."/>
            <person name="Thomas B.C."/>
            <person name="Singh A."/>
            <person name="Wilkins M.J."/>
            <person name="Karaoz U."/>
            <person name="Brodie E.L."/>
            <person name="Williams K.H."/>
            <person name="Hubbard S.S."/>
            <person name="Banfield J.F."/>
        </authorList>
    </citation>
    <scope>NUCLEOTIDE SEQUENCE [LARGE SCALE GENOMIC DNA]</scope>
</reference>
<comment type="pathway">
    <text evidence="2">Pyrimidine metabolism; CTP biosynthesis via de novo pathway; UDP from UMP (UMPK route): step 1/1.</text>
</comment>
<dbReference type="PANTHER" id="PTHR42833:SF4">
    <property type="entry name" value="URIDYLATE KINASE PUMPKIN, CHLOROPLASTIC"/>
    <property type="match status" value="1"/>
</dbReference>
<dbReference type="PANTHER" id="PTHR42833">
    <property type="entry name" value="URIDYLATE KINASE"/>
    <property type="match status" value="1"/>
</dbReference>
<protein>
    <recommendedName>
        <fullName evidence="5">Uridylate kinase</fullName>
        <ecNumber evidence="4">2.7.4.22</ecNumber>
    </recommendedName>
    <alternativeName>
        <fullName evidence="12">Uridine monophosphate kinase</fullName>
    </alternativeName>
</protein>
<evidence type="ECO:0000313" key="15">
    <source>
        <dbReference type="EMBL" id="OGY65572.1"/>
    </source>
</evidence>
<dbReference type="Proteomes" id="UP000177942">
    <property type="component" value="Unassembled WGS sequence"/>
</dbReference>
<keyword evidence="7" id="KW-0808">Transferase</keyword>
<evidence type="ECO:0000256" key="10">
    <source>
        <dbReference type="ARBA" id="ARBA00022840"/>
    </source>
</evidence>
<dbReference type="EMBL" id="MHJJ01000008">
    <property type="protein sequence ID" value="OGY65572.1"/>
    <property type="molecule type" value="Genomic_DNA"/>
</dbReference>
<evidence type="ECO:0000256" key="1">
    <source>
        <dbReference type="ARBA" id="ARBA00004496"/>
    </source>
</evidence>
<evidence type="ECO:0000256" key="12">
    <source>
        <dbReference type="ARBA" id="ARBA00032092"/>
    </source>
</evidence>
<dbReference type="SUPFAM" id="SSF53633">
    <property type="entry name" value="Carbamate kinase-like"/>
    <property type="match status" value="1"/>
</dbReference>
<dbReference type="InterPro" id="IPR001048">
    <property type="entry name" value="Asp/Glu/Uridylate_kinase"/>
</dbReference>
<comment type="similarity">
    <text evidence="3">Belongs to the UMP kinase family.</text>
</comment>
<evidence type="ECO:0000256" key="9">
    <source>
        <dbReference type="ARBA" id="ARBA00022777"/>
    </source>
</evidence>
<dbReference type="UniPathway" id="UPA00159">
    <property type="reaction ID" value="UER00275"/>
</dbReference>
<dbReference type="EC" id="2.7.4.22" evidence="4"/>
<dbReference type="GO" id="GO:0006225">
    <property type="term" value="P:UDP biosynthetic process"/>
    <property type="evidence" value="ECO:0007669"/>
    <property type="project" value="TreeGrafter"/>
</dbReference>
<keyword evidence="9 15" id="KW-0418">Kinase</keyword>
<sequence>MRSEKIVISVGGSLVVPDGGIDTKFLSGLNNFIRKKLAENPNRQFFIVVGGGHIARHYRDAGKAVLGRELAEDDLDWLGIHATRLNAHLVRTIFRDLASPNIIKDYDNIRKAEEPVVIAAGWKPGWSTDYDAVMLCEHFGAGTVINLSNIDRVYNKDPRKYLGAKPISKISWKEFRRLTGNKWISGMNTPFDPIAAKKAEELGVKVIIMKGGNWGNLEKYFEGKKFIGTIVE</sequence>
<evidence type="ECO:0000256" key="6">
    <source>
        <dbReference type="ARBA" id="ARBA00022490"/>
    </source>
</evidence>
<evidence type="ECO:0000259" key="14">
    <source>
        <dbReference type="Pfam" id="PF00696"/>
    </source>
</evidence>
<evidence type="ECO:0000313" key="16">
    <source>
        <dbReference type="Proteomes" id="UP000177942"/>
    </source>
</evidence>
<evidence type="ECO:0000256" key="5">
    <source>
        <dbReference type="ARBA" id="ARBA00016403"/>
    </source>
</evidence>
<keyword evidence="11" id="KW-0665">Pyrimidine biosynthesis</keyword>
<keyword evidence="10" id="KW-0067">ATP-binding</keyword>
<evidence type="ECO:0000256" key="3">
    <source>
        <dbReference type="ARBA" id="ARBA00007614"/>
    </source>
</evidence>
<organism evidence="15 16">
    <name type="scientific">Candidatus Harrisonbacteria bacterium RIFCSPLOWO2_01_FULL_44_18</name>
    <dbReference type="NCBI Taxonomy" id="1798407"/>
    <lineage>
        <taxon>Bacteria</taxon>
        <taxon>Candidatus Harrisoniibacteriota</taxon>
    </lineage>
</organism>
<dbReference type="Pfam" id="PF00696">
    <property type="entry name" value="AA_kinase"/>
    <property type="match status" value="1"/>
</dbReference>
<dbReference type="InterPro" id="IPR011817">
    <property type="entry name" value="Uridylate_kinase"/>
</dbReference>
<dbReference type="GO" id="GO:0044210">
    <property type="term" value="P:'de novo' CTP biosynthetic process"/>
    <property type="evidence" value="ECO:0007669"/>
    <property type="project" value="UniProtKB-UniPathway"/>
</dbReference>
<dbReference type="InterPro" id="IPR011818">
    <property type="entry name" value="Uridylate_kinase_arch/spir"/>
</dbReference>
<dbReference type="Gene3D" id="3.40.1160.10">
    <property type="entry name" value="Acetylglutamate kinase-like"/>
    <property type="match status" value="1"/>
</dbReference>
<evidence type="ECO:0000256" key="11">
    <source>
        <dbReference type="ARBA" id="ARBA00022975"/>
    </source>
</evidence>
<dbReference type="NCBIfam" id="TIGR02076">
    <property type="entry name" value="pyrH_arch"/>
    <property type="match status" value="1"/>
</dbReference>
<dbReference type="InterPro" id="IPR036393">
    <property type="entry name" value="AceGlu_kinase-like_sf"/>
</dbReference>
<evidence type="ECO:0000256" key="2">
    <source>
        <dbReference type="ARBA" id="ARBA00004791"/>
    </source>
</evidence>
<accession>A0A1G1ZLV7</accession>
<evidence type="ECO:0000256" key="8">
    <source>
        <dbReference type="ARBA" id="ARBA00022741"/>
    </source>
</evidence>
<proteinExistence type="inferred from homology"/>
<dbReference type="GO" id="GO:0005737">
    <property type="term" value="C:cytoplasm"/>
    <property type="evidence" value="ECO:0007669"/>
    <property type="project" value="UniProtKB-SubCell"/>
</dbReference>
<dbReference type="AlphaFoldDB" id="A0A1G1ZLV7"/>
<keyword evidence="6" id="KW-0963">Cytoplasm</keyword>
<evidence type="ECO:0000256" key="4">
    <source>
        <dbReference type="ARBA" id="ARBA00012899"/>
    </source>
</evidence>
<evidence type="ECO:0000256" key="13">
    <source>
        <dbReference type="ARBA" id="ARBA00047767"/>
    </source>
</evidence>
<evidence type="ECO:0000256" key="7">
    <source>
        <dbReference type="ARBA" id="ARBA00022679"/>
    </source>
</evidence>
<dbReference type="GO" id="GO:0005524">
    <property type="term" value="F:ATP binding"/>
    <property type="evidence" value="ECO:0007669"/>
    <property type="project" value="UniProtKB-KW"/>
</dbReference>
<gene>
    <name evidence="15" type="ORF">A3A16_01600</name>
</gene>
<name>A0A1G1ZLV7_9BACT</name>
<comment type="subcellular location">
    <subcellularLocation>
        <location evidence="1">Cytoplasm</location>
    </subcellularLocation>
</comment>
<dbReference type="PIRSF" id="PIRSF005650">
    <property type="entry name" value="Uridylate_kin"/>
    <property type="match status" value="1"/>
</dbReference>
<comment type="catalytic activity">
    <reaction evidence="13">
        <text>UMP + ATP = UDP + ADP</text>
        <dbReference type="Rhea" id="RHEA:24400"/>
        <dbReference type="ChEBI" id="CHEBI:30616"/>
        <dbReference type="ChEBI" id="CHEBI:57865"/>
        <dbReference type="ChEBI" id="CHEBI:58223"/>
        <dbReference type="ChEBI" id="CHEBI:456216"/>
        <dbReference type="EC" id="2.7.4.22"/>
    </reaction>
</comment>
<keyword evidence="8" id="KW-0547">Nucleotide-binding</keyword>
<feature type="domain" description="Aspartate/glutamate/uridylate kinase" evidence="14">
    <location>
        <begin position="5"/>
        <end position="209"/>
    </location>
</feature>
<dbReference type="STRING" id="1798407.A3A16_01600"/>